<protein>
    <submittedName>
        <fullName evidence="5">Chemotaxis protein</fullName>
    </submittedName>
</protein>
<evidence type="ECO:0000313" key="5">
    <source>
        <dbReference type="EMBL" id="QFU16610.1"/>
    </source>
</evidence>
<dbReference type="SUPFAM" id="SSF141371">
    <property type="entry name" value="PilZ domain-like"/>
    <property type="match status" value="1"/>
</dbReference>
<keyword evidence="6" id="KW-1185">Reference proteome</keyword>
<proteinExistence type="predicted"/>
<dbReference type="GO" id="GO:0007165">
    <property type="term" value="P:signal transduction"/>
    <property type="evidence" value="ECO:0007669"/>
    <property type="project" value="UniProtKB-KW"/>
</dbReference>
<dbReference type="GO" id="GO:0035438">
    <property type="term" value="F:cyclic-di-GMP binding"/>
    <property type="evidence" value="ECO:0007669"/>
    <property type="project" value="InterPro"/>
</dbReference>
<dbReference type="Pfam" id="PF07238">
    <property type="entry name" value="PilZ"/>
    <property type="match status" value="1"/>
</dbReference>
<dbReference type="PANTHER" id="PTHR32089">
    <property type="entry name" value="METHYL-ACCEPTING CHEMOTAXIS PROTEIN MCPB"/>
    <property type="match status" value="1"/>
</dbReference>
<dbReference type="Proteomes" id="UP000325614">
    <property type="component" value="Chromosome"/>
</dbReference>
<dbReference type="InterPro" id="IPR004089">
    <property type="entry name" value="MCPsignal_dom"/>
</dbReference>
<dbReference type="AlphaFoldDB" id="A0A5P9JYW6"/>
<name>A0A5P9JYW6_9HYPH</name>
<gene>
    <name evidence="5" type="ORF">GDR74_10425</name>
</gene>
<reference evidence="5 6" key="1">
    <citation type="submission" date="2019-10" db="EMBL/GenBank/DDBJ databases">
        <title>Isolation, Identification of Microvirga thermotolerans HR1, a novel thermophilic bacterium and Comparative Genomics of the genus Microvirga.</title>
        <authorList>
            <person name="Li J."/>
            <person name="Zhang W."/>
            <person name="Lin M."/>
            <person name="Wang J."/>
        </authorList>
    </citation>
    <scope>NUCLEOTIDE SEQUENCE [LARGE SCALE GENOMIC DNA]</scope>
    <source>
        <strain evidence="5 6">HR1</strain>
    </source>
</reference>
<feature type="domain" description="Methyl-accepting transducer" evidence="4">
    <location>
        <begin position="40"/>
        <end position="300"/>
    </location>
</feature>
<evidence type="ECO:0000256" key="2">
    <source>
        <dbReference type="PROSITE-ProRule" id="PRU00284"/>
    </source>
</evidence>
<evidence type="ECO:0000259" key="4">
    <source>
        <dbReference type="PROSITE" id="PS50111"/>
    </source>
</evidence>
<keyword evidence="1 2" id="KW-0807">Transducer</keyword>
<sequence length="586" mass="62090">MLGLLRRAPQPSMPDTSAPADEVVPEARETLPEMRRDRLDTEAVDALEADVLKAISGVTRAIAEAAADVAAVERDLASIRDHAGGLAASGQSASGETLSLASSTEELAATSAEIGRAMDRAGARLADAVQAAQKAGTLIAELASATAEIAGIVDTISAVARQTNLLALNATIEAARAGEAGRGFAVVAGEVKALSVETGNAAEDIRQRIARLRDTANASTAAVTEIVHVVQDVQPVFDTVRQAVGEQDAAIGEVARLANATSATVGQVSERAAEVDRISLEASELAHRADRATKSADELAKALGQRFVTVVRQSEIGDRRLSDRFPVERPATLTVAERSLSTRTVDVSRGGVLLAAAPEAAVAAGSRGKLDLRGVGHVDVRIVAASAMGLHCAFADVTEELRSRIEAFVAEVEAAYRPRILLAQETARRIEALIERALADGTLSREGVFDTDYRPVPGTDPVQYETSYLGAFERLLPAVLEPILATDPKMAFCLATDRNGYIPVHNKAYSQPQRPGDPVWNAANARNKRIFDDRAGITAARSTRPFVIQAYARDMGGGKVIMMQEVDAPIRILGRHWGGLRTAYRL</sequence>
<dbReference type="GO" id="GO:0016020">
    <property type="term" value="C:membrane"/>
    <property type="evidence" value="ECO:0007669"/>
    <property type="project" value="InterPro"/>
</dbReference>
<dbReference type="KEGG" id="mico:GDR74_10425"/>
<accession>A0A5P9JYW6</accession>
<evidence type="ECO:0000313" key="6">
    <source>
        <dbReference type="Proteomes" id="UP000325614"/>
    </source>
</evidence>
<dbReference type="PROSITE" id="PS50111">
    <property type="entry name" value="CHEMOTAXIS_TRANSDUC_2"/>
    <property type="match status" value="1"/>
</dbReference>
<dbReference type="SMART" id="SM00283">
    <property type="entry name" value="MA"/>
    <property type="match status" value="1"/>
</dbReference>
<dbReference type="Pfam" id="PF00015">
    <property type="entry name" value="MCPsignal"/>
    <property type="match status" value="1"/>
</dbReference>
<feature type="region of interest" description="Disordered" evidence="3">
    <location>
        <begin position="1"/>
        <end position="23"/>
    </location>
</feature>
<organism evidence="5 6">
    <name type="scientific">Microvirga thermotolerans</name>
    <dbReference type="NCBI Taxonomy" id="2651334"/>
    <lineage>
        <taxon>Bacteria</taxon>
        <taxon>Pseudomonadati</taxon>
        <taxon>Pseudomonadota</taxon>
        <taxon>Alphaproteobacteria</taxon>
        <taxon>Hyphomicrobiales</taxon>
        <taxon>Methylobacteriaceae</taxon>
        <taxon>Microvirga</taxon>
    </lineage>
</organism>
<dbReference type="Gene3D" id="1.10.287.950">
    <property type="entry name" value="Methyl-accepting chemotaxis protein"/>
    <property type="match status" value="1"/>
</dbReference>
<dbReference type="Gene3D" id="2.40.10.220">
    <property type="entry name" value="predicted glycosyltransferase like domains"/>
    <property type="match status" value="1"/>
</dbReference>
<dbReference type="SUPFAM" id="SSF58104">
    <property type="entry name" value="Methyl-accepting chemotaxis protein (MCP) signaling domain"/>
    <property type="match status" value="1"/>
</dbReference>
<dbReference type="PANTHER" id="PTHR32089:SF112">
    <property type="entry name" value="LYSOZYME-LIKE PROTEIN-RELATED"/>
    <property type="match status" value="1"/>
</dbReference>
<dbReference type="EMBL" id="CP045423">
    <property type="protein sequence ID" value="QFU16610.1"/>
    <property type="molecule type" value="Genomic_DNA"/>
</dbReference>
<evidence type="ECO:0000256" key="1">
    <source>
        <dbReference type="ARBA" id="ARBA00023224"/>
    </source>
</evidence>
<dbReference type="InterPro" id="IPR009875">
    <property type="entry name" value="PilZ_domain"/>
</dbReference>
<evidence type="ECO:0000256" key="3">
    <source>
        <dbReference type="SAM" id="MobiDB-lite"/>
    </source>
</evidence>